<evidence type="ECO:0000256" key="1">
    <source>
        <dbReference type="ARBA" id="ARBA00004752"/>
    </source>
</evidence>
<keyword evidence="8 9" id="KW-0961">Cell wall biogenesis/degradation</keyword>
<proteinExistence type="inferred from homology"/>
<dbReference type="AlphaFoldDB" id="A0A2U2N284"/>
<comment type="pathway">
    <text evidence="1 9">Cell wall biogenesis; peptidoglycan biosynthesis.</text>
</comment>
<dbReference type="Proteomes" id="UP000245474">
    <property type="component" value="Unassembled WGS sequence"/>
</dbReference>
<keyword evidence="4" id="KW-0808">Transferase</keyword>
<evidence type="ECO:0000256" key="3">
    <source>
        <dbReference type="ARBA" id="ARBA00022676"/>
    </source>
</evidence>
<feature type="domain" description="L,D-TPase catalytic" evidence="10">
    <location>
        <begin position="8"/>
        <end position="164"/>
    </location>
</feature>
<comment type="caution">
    <text evidence="11">The sequence shown here is derived from an EMBL/GenBank/DDBJ whole genome shotgun (WGS) entry which is preliminary data.</text>
</comment>
<dbReference type="InterPro" id="IPR050979">
    <property type="entry name" value="LD-transpeptidase"/>
</dbReference>
<keyword evidence="5" id="KW-0378">Hydrolase</keyword>
<dbReference type="UniPathway" id="UPA00219"/>
<dbReference type="RefSeq" id="WP_109678429.1">
    <property type="nucleotide sequence ID" value="NZ_CP086615.1"/>
</dbReference>
<evidence type="ECO:0000256" key="9">
    <source>
        <dbReference type="PROSITE-ProRule" id="PRU01373"/>
    </source>
</evidence>
<evidence type="ECO:0000256" key="4">
    <source>
        <dbReference type="ARBA" id="ARBA00022679"/>
    </source>
</evidence>
<comment type="similarity">
    <text evidence="2">Belongs to the YkuD family.</text>
</comment>
<evidence type="ECO:0000256" key="6">
    <source>
        <dbReference type="ARBA" id="ARBA00022960"/>
    </source>
</evidence>
<dbReference type="PANTHER" id="PTHR30582">
    <property type="entry name" value="L,D-TRANSPEPTIDASE"/>
    <property type="match status" value="1"/>
</dbReference>
<protein>
    <recommendedName>
        <fullName evidence="10">L,D-TPase catalytic domain-containing protein</fullName>
    </recommendedName>
</protein>
<dbReference type="PANTHER" id="PTHR30582:SF24">
    <property type="entry name" value="L,D-TRANSPEPTIDASE ERFK_SRFK-RELATED"/>
    <property type="match status" value="1"/>
</dbReference>
<feature type="active site" description="Proton donor/acceptor" evidence="9">
    <location>
        <position position="124"/>
    </location>
</feature>
<accession>A0A2U2N284</accession>
<dbReference type="SUPFAM" id="SSF141523">
    <property type="entry name" value="L,D-transpeptidase catalytic domain-like"/>
    <property type="match status" value="1"/>
</dbReference>
<evidence type="ECO:0000313" key="11">
    <source>
        <dbReference type="EMBL" id="PWG63210.1"/>
    </source>
</evidence>
<dbReference type="Gene3D" id="2.40.440.10">
    <property type="entry name" value="L,D-transpeptidase catalytic domain-like"/>
    <property type="match status" value="1"/>
</dbReference>
<keyword evidence="12" id="KW-1185">Reference proteome</keyword>
<dbReference type="PROSITE" id="PS52029">
    <property type="entry name" value="LD_TPASE"/>
    <property type="match status" value="1"/>
</dbReference>
<dbReference type="GO" id="GO:0071555">
    <property type="term" value="P:cell wall organization"/>
    <property type="evidence" value="ECO:0007669"/>
    <property type="project" value="UniProtKB-UniRule"/>
</dbReference>
<dbReference type="GO" id="GO:0016757">
    <property type="term" value="F:glycosyltransferase activity"/>
    <property type="evidence" value="ECO:0007669"/>
    <property type="project" value="UniProtKB-KW"/>
</dbReference>
<keyword evidence="7 9" id="KW-0573">Peptidoglycan synthesis</keyword>
<keyword evidence="6 9" id="KW-0133">Cell shape</keyword>
<dbReference type="GO" id="GO:0008360">
    <property type="term" value="P:regulation of cell shape"/>
    <property type="evidence" value="ECO:0007669"/>
    <property type="project" value="UniProtKB-UniRule"/>
</dbReference>
<evidence type="ECO:0000313" key="12">
    <source>
        <dbReference type="Proteomes" id="UP000245474"/>
    </source>
</evidence>
<dbReference type="InterPro" id="IPR038063">
    <property type="entry name" value="Transpep_catalytic_dom"/>
</dbReference>
<name>A0A2U2N284_9GAMM</name>
<dbReference type="InterPro" id="IPR005490">
    <property type="entry name" value="LD_TPept_cat_dom"/>
</dbReference>
<feature type="active site" description="Nucleophile" evidence="9">
    <location>
        <position position="140"/>
    </location>
</feature>
<dbReference type="Pfam" id="PF03734">
    <property type="entry name" value="YkuD"/>
    <property type="match status" value="1"/>
</dbReference>
<evidence type="ECO:0000256" key="8">
    <source>
        <dbReference type="ARBA" id="ARBA00023316"/>
    </source>
</evidence>
<dbReference type="OrthoDB" id="9787225at2"/>
<organism evidence="11 12">
    <name type="scientific">Sediminicurvatus halobius</name>
    <dbReference type="NCBI Taxonomy" id="2182432"/>
    <lineage>
        <taxon>Bacteria</taxon>
        <taxon>Pseudomonadati</taxon>
        <taxon>Pseudomonadota</taxon>
        <taxon>Gammaproteobacteria</taxon>
        <taxon>Chromatiales</taxon>
        <taxon>Ectothiorhodospiraceae</taxon>
        <taxon>Sediminicurvatus</taxon>
    </lineage>
</organism>
<gene>
    <name evidence="11" type="ORF">DEM34_09030</name>
</gene>
<evidence type="ECO:0000256" key="7">
    <source>
        <dbReference type="ARBA" id="ARBA00022984"/>
    </source>
</evidence>
<evidence type="ECO:0000256" key="2">
    <source>
        <dbReference type="ARBA" id="ARBA00005992"/>
    </source>
</evidence>
<keyword evidence="3" id="KW-0328">Glycosyltransferase</keyword>
<reference evidence="11 12" key="1">
    <citation type="submission" date="2018-05" db="EMBL/GenBank/DDBJ databases">
        <title>Spiribacter halobius sp. nov., a moderately halophilic bacterium isolated from marine solar saltern.</title>
        <authorList>
            <person name="Zheng W.-S."/>
            <person name="Lu D.-C."/>
            <person name="Du Z.-J."/>
        </authorList>
    </citation>
    <scope>NUCLEOTIDE SEQUENCE [LARGE SCALE GENOMIC DNA]</scope>
    <source>
        <strain evidence="11 12">E85</strain>
    </source>
</reference>
<dbReference type="GO" id="GO:0018104">
    <property type="term" value="P:peptidoglycan-protein cross-linking"/>
    <property type="evidence" value="ECO:0007669"/>
    <property type="project" value="TreeGrafter"/>
</dbReference>
<dbReference type="CDD" id="cd16913">
    <property type="entry name" value="YkuD_like"/>
    <property type="match status" value="1"/>
</dbReference>
<dbReference type="EMBL" id="QFFI01000012">
    <property type="protein sequence ID" value="PWG63210.1"/>
    <property type="molecule type" value="Genomic_DNA"/>
</dbReference>
<sequence length="167" mass="18248">MPTEPAGLWLRVSLPSQRLELRRGEAVEAVWPVSTGARGADERSGSGGTPRGWHVVRARIGDAAPAGTVFVGRRPTGEIYSPALAAAHPGRDWILSRILWLSGAEPGRNRLGDRDTMRRYIYIHGAPDELPFGVPDSHGCVRMRNVDVIALFERTPVGTPVLIEERP</sequence>
<dbReference type="GO" id="GO:0005576">
    <property type="term" value="C:extracellular region"/>
    <property type="evidence" value="ECO:0007669"/>
    <property type="project" value="TreeGrafter"/>
</dbReference>
<evidence type="ECO:0000256" key="5">
    <source>
        <dbReference type="ARBA" id="ARBA00022801"/>
    </source>
</evidence>
<dbReference type="GO" id="GO:0071972">
    <property type="term" value="F:peptidoglycan L,D-transpeptidase activity"/>
    <property type="evidence" value="ECO:0007669"/>
    <property type="project" value="TreeGrafter"/>
</dbReference>
<evidence type="ECO:0000259" key="10">
    <source>
        <dbReference type="PROSITE" id="PS52029"/>
    </source>
</evidence>